<keyword evidence="2" id="KW-1133">Transmembrane helix</keyword>
<organism evidence="4 5">
    <name type="scientific">Armillaria ostoyae</name>
    <name type="common">Armillaria root rot fungus</name>
    <dbReference type="NCBI Taxonomy" id="47428"/>
    <lineage>
        <taxon>Eukaryota</taxon>
        <taxon>Fungi</taxon>
        <taxon>Dikarya</taxon>
        <taxon>Basidiomycota</taxon>
        <taxon>Agaricomycotina</taxon>
        <taxon>Agaricomycetes</taxon>
        <taxon>Agaricomycetidae</taxon>
        <taxon>Agaricales</taxon>
        <taxon>Marasmiineae</taxon>
        <taxon>Physalacriaceae</taxon>
        <taxon>Armillaria</taxon>
    </lineage>
</organism>
<keyword evidence="2" id="KW-0812">Transmembrane</keyword>
<dbReference type="InterPro" id="IPR001810">
    <property type="entry name" value="F-box_dom"/>
</dbReference>
<name>A0A284QX51_ARMOS</name>
<feature type="compositionally biased region" description="Basic residues" evidence="1">
    <location>
        <begin position="71"/>
        <end position="80"/>
    </location>
</feature>
<evidence type="ECO:0000256" key="2">
    <source>
        <dbReference type="SAM" id="Phobius"/>
    </source>
</evidence>
<proteinExistence type="predicted"/>
<dbReference type="Proteomes" id="UP000219338">
    <property type="component" value="Unassembled WGS sequence"/>
</dbReference>
<reference evidence="5" key="1">
    <citation type="journal article" date="2017" name="Nat. Ecol. Evol.">
        <title>Genome expansion and lineage-specific genetic innovations in the forest pathogenic fungi Armillaria.</title>
        <authorList>
            <person name="Sipos G."/>
            <person name="Prasanna A.N."/>
            <person name="Walter M.C."/>
            <person name="O'Connor E."/>
            <person name="Balint B."/>
            <person name="Krizsan K."/>
            <person name="Kiss B."/>
            <person name="Hess J."/>
            <person name="Varga T."/>
            <person name="Slot J."/>
            <person name="Riley R."/>
            <person name="Boka B."/>
            <person name="Rigling D."/>
            <person name="Barry K."/>
            <person name="Lee J."/>
            <person name="Mihaltcheva S."/>
            <person name="LaButti K."/>
            <person name="Lipzen A."/>
            <person name="Waldron R."/>
            <person name="Moloney N.M."/>
            <person name="Sperisen C."/>
            <person name="Kredics L."/>
            <person name="Vagvoelgyi C."/>
            <person name="Patrignani A."/>
            <person name="Fitzpatrick D."/>
            <person name="Nagy I."/>
            <person name="Doyle S."/>
            <person name="Anderson J.B."/>
            <person name="Grigoriev I.V."/>
            <person name="Gueldener U."/>
            <person name="Muensterkoetter M."/>
            <person name="Nagy L.G."/>
        </authorList>
    </citation>
    <scope>NUCLEOTIDE SEQUENCE [LARGE SCALE GENOMIC DNA]</scope>
    <source>
        <strain evidence="5">C18/9</strain>
    </source>
</reference>
<dbReference type="OMA" id="WILDITD"/>
<feature type="domain" description="F-box" evidence="3">
    <location>
        <begin position="84"/>
        <end position="133"/>
    </location>
</feature>
<dbReference type="STRING" id="47428.A0A284QX51"/>
<evidence type="ECO:0000256" key="1">
    <source>
        <dbReference type="SAM" id="MobiDB-lite"/>
    </source>
</evidence>
<evidence type="ECO:0000313" key="5">
    <source>
        <dbReference type="Proteomes" id="UP000219338"/>
    </source>
</evidence>
<dbReference type="CDD" id="cd09917">
    <property type="entry name" value="F-box_SF"/>
    <property type="match status" value="1"/>
</dbReference>
<dbReference type="InterPro" id="IPR036047">
    <property type="entry name" value="F-box-like_dom_sf"/>
</dbReference>
<keyword evidence="2" id="KW-0472">Membrane</keyword>
<evidence type="ECO:0000259" key="3">
    <source>
        <dbReference type="PROSITE" id="PS50181"/>
    </source>
</evidence>
<dbReference type="OrthoDB" id="2322499at2759"/>
<keyword evidence="5" id="KW-1185">Reference proteome</keyword>
<accession>A0A284QX51</accession>
<sequence length="698" mass="80037">MQTRRSARTAAPFKRKSLTGPEPDEWQSEHNDNEGPGNGDQGRCEVSKHRSMKRIRTSSNMAATKETKATQTKRKGTGKKRQTISLFSTMPLDILFLIFGMLSPRDLINLSRVDASFCHTLTAHNVSFVWKAMREVERGIEPPRGVPEYRWVDLLFGKLICDLCRGKRGKKASVNWKLRRRLCARCLKANLISVSRVKIRFPDINDDVLSLIPFTTGKSAVSFARIQLIMSIFKARSGKQGPREDHYWILDITDIQAKITEIEAQPGSSKRLVEFRMERKTLVEDLNKHAERCEVWVHTNARKKADDLQRLRDERFSMIKTRLLELGYNEQDIWDIRSEPSVVRDAELTPQGWSRIRPGLEAAIEHSRVLQAKADRTLALYDRFYIVKSILQTYKQQFLPVVWREMPSFAEVCMFPAFRVILKAPTEQIVTVDSFADAVEELPTLIADWKRGRESELKYRSSASLDTGTVNPLKLATAVFFCEYKNDPIITNTNFWQHQCVPFDCSGLGNIRDVDDIFCSIRHGMHIFDRKRSAIAASLVQLASLDPATTTAEEMDNLNLRFLPTHERVGEYPSVLGPMVYGLPILSWRECVRKDTSDSASPEPDFRLLTPKDESKKRRVVRKAVDFSWDVAVFHCQLCSAHVDYPRSYEDVIKHVQDVHGIDDPQMDRDLFLTSGADMPAAQRPPMFIVEFERDLIL</sequence>
<protein>
    <recommendedName>
        <fullName evidence="3">F-box domain-containing protein</fullName>
    </recommendedName>
</protein>
<feature type="region of interest" description="Disordered" evidence="1">
    <location>
        <begin position="1"/>
        <end position="80"/>
    </location>
</feature>
<dbReference type="SUPFAM" id="SSF81383">
    <property type="entry name" value="F-box domain"/>
    <property type="match status" value="1"/>
</dbReference>
<dbReference type="AlphaFoldDB" id="A0A284QX51"/>
<dbReference type="PROSITE" id="PS50181">
    <property type="entry name" value="FBOX"/>
    <property type="match status" value="1"/>
</dbReference>
<dbReference type="EMBL" id="FUEG01000003">
    <property type="protein sequence ID" value="SJL01050.1"/>
    <property type="molecule type" value="Genomic_DNA"/>
</dbReference>
<feature type="transmembrane region" description="Helical" evidence="2">
    <location>
        <begin position="83"/>
        <end position="102"/>
    </location>
</feature>
<gene>
    <name evidence="4" type="ORF">ARMOST_04366</name>
</gene>
<evidence type="ECO:0000313" key="4">
    <source>
        <dbReference type="EMBL" id="SJL01050.1"/>
    </source>
</evidence>